<evidence type="ECO:0000256" key="10">
    <source>
        <dbReference type="PIRSR" id="PIRSR600821-52"/>
    </source>
</evidence>
<dbReference type="PRINTS" id="PR00992">
    <property type="entry name" value="ALARACEMASE"/>
</dbReference>
<dbReference type="Proteomes" id="UP000284379">
    <property type="component" value="Unassembled WGS sequence"/>
</dbReference>
<reference evidence="12 13" key="1">
    <citation type="submission" date="2018-08" db="EMBL/GenBank/DDBJ databases">
        <title>A genome reference for cultivated species of the human gut microbiota.</title>
        <authorList>
            <person name="Zou Y."/>
            <person name="Xue W."/>
            <person name="Luo G."/>
        </authorList>
    </citation>
    <scope>NUCLEOTIDE SEQUENCE [LARGE SCALE GENOMIC DNA]</scope>
    <source>
        <strain evidence="12 13">AM40-30BH</strain>
    </source>
</reference>
<dbReference type="InterPro" id="IPR051046">
    <property type="entry name" value="MurCDEF_CellWall_CoF430Synth"/>
</dbReference>
<evidence type="ECO:0000313" key="13">
    <source>
        <dbReference type="Proteomes" id="UP000284379"/>
    </source>
</evidence>
<feature type="binding site" evidence="8 10">
    <location>
        <position position="614"/>
    </location>
    <ligand>
        <name>substrate</name>
    </ligand>
</feature>
<dbReference type="InterPro" id="IPR029066">
    <property type="entry name" value="PLP-binding_barrel"/>
</dbReference>
<dbReference type="GO" id="GO:0030170">
    <property type="term" value="F:pyridoxal phosphate binding"/>
    <property type="evidence" value="ECO:0007669"/>
    <property type="project" value="UniProtKB-UniRule"/>
</dbReference>
<dbReference type="FunFam" id="3.20.20.10:FF:000002">
    <property type="entry name" value="Alanine racemase"/>
    <property type="match status" value="1"/>
</dbReference>
<dbReference type="GO" id="GO:0030632">
    <property type="term" value="P:D-alanine biosynthetic process"/>
    <property type="evidence" value="ECO:0007669"/>
    <property type="project" value="UniProtKB-UniRule"/>
</dbReference>
<dbReference type="SUPFAM" id="SSF50621">
    <property type="entry name" value="Alanine racemase C-terminal domain-like"/>
    <property type="match status" value="1"/>
</dbReference>
<comment type="pathway">
    <text evidence="8">Amino-acid biosynthesis; D-alanine biosynthesis; D-alanine from L-alanine: step 1/1.</text>
</comment>
<dbReference type="SUPFAM" id="SSF53623">
    <property type="entry name" value="MurD-like peptide ligases, catalytic domain"/>
    <property type="match status" value="1"/>
</dbReference>
<dbReference type="UniPathway" id="UPA00042">
    <property type="reaction ID" value="UER00497"/>
</dbReference>
<feature type="active site" description="Proton acceptor; specific for L-alanine" evidence="8">
    <location>
        <position position="740"/>
    </location>
</feature>
<comment type="catalytic activity">
    <reaction evidence="1 8">
        <text>L-alanine = D-alanine</text>
        <dbReference type="Rhea" id="RHEA:20249"/>
        <dbReference type="ChEBI" id="CHEBI:57416"/>
        <dbReference type="ChEBI" id="CHEBI:57972"/>
        <dbReference type="EC" id="5.1.1.1"/>
    </reaction>
</comment>
<dbReference type="InterPro" id="IPR011079">
    <property type="entry name" value="Ala_racemase_C"/>
</dbReference>
<dbReference type="Gene3D" id="3.40.1390.10">
    <property type="entry name" value="MurE/MurF, N-terminal domain"/>
    <property type="match status" value="1"/>
</dbReference>
<dbReference type="SUPFAM" id="SSF53244">
    <property type="entry name" value="MurD-like peptide ligases, peptide-binding domain"/>
    <property type="match status" value="1"/>
</dbReference>
<dbReference type="AlphaFoldDB" id="A0A413VVI9"/>
<evidence type="ECO:0000256" key="4">
    <source>
        <dbReference type="ARBA" id="ARBA00022741"/>
    </source>
</evidence>
<evidence type="ECO:0000256" key="7">
    <source>
        <dbReference type="ARBA" id="ARBA00023235"/>
    </source>
</evidence>
<feature type="domain" description="Alanine racemase C-terminal" evidence="11">
    <location>
        <begin position="719"/>
        <end position="843"/>
    </location>
</feature>
<dbReference type="PANTHER" id="PTHR43024">
    <property type="entry name" value="UDP-N-ACETYLMURAMOYL-TRIPEPTIDE--D-ALANYL-D-ALANINE LIGASE"/>
    <property type="match status" value="1"/>
</dbReference>
<accession>A0A413VVI9</accession>
<dbReference type="RefSeq" id="WP_122200869.1">
    <property type="nucleotide sequence ID" value="NZ_CABJFV010000002.1"/>
</dbReference>
<organism evidence="12 13">
    <name type="scientific">Bacteroides nordii</name>
    <dbReference type="NCBI Taxonomy" id="291645"/>
    <lineage>
        <taxon>Bacteria</taxon>
        <taxon>Pseudomonadati</taxon>
        <taxon>Bacteroidota</taxon>
        <taxon>Bacteroidia</taxon>
        <taxon>Bacteroidales</taxon>
        <taxon>Bacteroidaceae</taxon>
        <taxon>Bacteroides</taxon>
    </lineage>
</organism>
<dbReference type="NCBIfam" id="TIGR00492">
    <property type="entry name" value="alr"/>
    <property type="match status" value="1"/>
</dbReference>
<keyword evidence="4" id="KW-0547">Nucleotide-binding</keyword>
<dbReference type="NCBIfam" id="NF008897">
    <property type="entry name" value="PRK11930.1"/>
    <property type="match status" value="1"/>
</dbReference>
<evidence type="ECO:0000256" key="9">
    <source>
        <dbReference type="PIRSR" id="PIRSR600821-50"/>
    </source>
</evidence>
<dbReference type="InterPro" id="IPR036615">
    <property type="entry name" value="Mur_ligase_C_dom_sf"/>
</dbReference>
<evidence type="ECO:0000256" key="3">
    <source>
        <dbReference type="ARBA" id="ARBA00022598"/>
    </source>
</evidence>
<dbReference type="Pfam" id="PF08245">
    <property type="entry name" value="Mur_ligase_M"/>
    <property type="match status" value="1"/>
</dbReference>
<dbReference type="InterPro" id="IPR001608">
    <property type="entry name" value="Ala_racemase_N"/>
</dbReference>
<evidence type="ECO:0000256" key="5">
    <source>
        <dbReference type="ARBA" id="ARBA00022840"/>
    </source>
</evidence>
<dbReference type="PANTHER" id="PTHR43024:SF1">
    <property type="entry name" value="UDP-N-ACETYLMURAMOYL-TRIPEPTIDE--D-ALANYL-D-ALANINE LIGASE"/>
    <property type="match status" value="1"/>
</dbReference>
<evidence type="ECO:0000256" key="8">
    <source>
        <dbReference type="HAMAP-Rule" id="MF_01201"/>
    </source>
</evidence>
<dbReference type="HAMAP" id="MF_01201">
    <property type="entry name" value="Ala_racemase"/>
    <property type="match status" value="1"/>
</dbReference>
<dbReference type="EMBL" id="QSGO01000002">
    <property type="protein sequence ID" value="RHB37635.1"/>
    <property type="molecule type" value="Genomic_DNA"/>
</dbReference>
<dbReference type="SUPFAM" id="SSF63418">
    <property type="entry name" value="MurE/MurF N-terminal domain"/>
    <property type="match status" value="1"/>
</dbReference>
<keyword evidence="6 8" id="KW-0663">Pyridoxal phosphate</keyword>
<keyword evidence="5" id="KW-0067">ATP-binding</keyword>
<dbReference type="InterPro" id="IPR035911">
    <property type="entry name" value="MurE/MurF_N"/>
</dbReference>
<feature type="binding site" evidence="8 10">
    <location>
        <position position="789"/>
    </location>
    <ligand>
        <name>substrate</name>
    </ligand>
</feature>
<dbReference type="GO" id="GO:0005524">
    <property type="term" value="F:ATP binding"/>
    <property type="evidence" value="ECO:0007669"/>
    <property type="project" value="UniProtKB-KW"/>
</dbReference>
<sequence length="845" mass="94849">MLYTIETITECIGARRVGTHEATIDWLLTDSRSLSFPEETLFFALTTKRNKGARYIPELYERGVRNFVVTQEEFNELTVDNGQLTIAMQHAGSAATVNCQLSTVNFLIVGNPLKALQKLAELHRERFQIPVIGITGSNGKTIVKEWLHQLLSPDRVIVRSPRSYNSQIGVPLSVWQMNEEAELAIFEAGISEMGEMRALQNMIKPTIGILTNIGGAHQENFFSLQEKCMEKLSLFKNCDVVIYNADNELISNCVSKSMLTAREIAWSCRDAERPLYISRVVKKEDHTVISYRYLEMDNTFCIPFIDDASIENSLNCLAACLYLMMPADQITERMVRLEPVAMRLEVKEGKHGCVLINDSYNSDLASLDIALDFLVRRSEVKGKGMKRTLILSDILETGQSTTTLYRKVAQLVQSRGIDKIIGVGPEIFSSAARFEIEKYFFHTTEELMESDVFQNLHDEVILIKGSRAFNFDLVSDRLELKVHETILEVNLGAMVANLNHYRSMLQPATKMVCMVKASAYGAGSYEIAKTLQEHQVDYLAVAVADEGAELRKAGITSSIMIMDPELTAFKTMFDYKLEPEVYNFHLLDALVKAAEKEGITNFPVHIKLDTGMHRLGFSEEEVPVLIRRLKNQNALIPRSVFSHFVGSDSPQFDVFTRGQIEIFERASKELQAAFPHKILRHICNTAGIERFPDAQFDMVRLGIGLYGVSPIDNSIINNVSTLKTTILQIRDVPAEDTVGYSRKGHLTRASRIAAIPIGYADGLNRHLGCGHAYCMVNGKKAPYVGNICMDVCMIDVTDIDCQEGDAAIIFGDELPITVLSDTLDTIPYEILTSISTRVKRVYYQE</sequence>
<keyword evidence="3 12" id="KW-0436">Ligase</keyword>
<keyword evidence="7 8" id="KW-0413">Isomerase</keyword>
<feature type="modified residue" description="N6-(pyridoxal phosphate)lysine" evidence="8 9">
    <location>
        <position position="516"/>
    </location>
</feature>
<comment type="function">
    <text evidence="8">Catalyzes the interconversion of L-alanine and D-alanine. May also act on other amino acids.</text>
</comment>
<gene>
    <name evidence="12" type="ORF">DW888_03420</name>
</gene>
<comment type="caution">
    <text evidence="12">The sequence shown here is derived from an EMBL/GenBank/DDBJ whole genome shotgun (WGS) entry which is preliminary data.</text>
</comment>
<dbReference type="InterPro" id="IPR036565">
    <property type="entry name" value="Mur-like_cat_sf"/>
</dbReference>
<dbReference type="InterPro" id="IPR009006">
    <property type="entry name" value="Ala_racemase/Decarboxylase_C"/>
</dbReference>
<evidence type="ECO:0000256" key="6">
    <source>
        <dbReference type="ARBA" id="ARBA00022898"/>
    </source>
</evidence>
<dbReference type="InterPro" id="IPR000821">
    <property type="entry name" value="Ala_racemase"/>
</dbReference>
<comment type="cofactor">
    <cofactor evidence="2 8 9">
        <name>pyridoxal 5'-phosphate</name>
        <dbReference type="ChEBI" id="CHEBI:597326"/>
    </cofactor>
</comment>
<comment type="similarity">
    <text evidence="8">Belongs to the alanine racemase family.</text>
</comment>
<feature type="active site" description="Proton acceptor; specific for D-alanine" evidence="8">
    <location>
        <position position="516"/>
    </location>
</feature>
<evidence type="ECO:0000313" key="12">
    <source>
        <dbReference type="EMBL" id="RHB37635.1"/>
    </source>
</evidence>
<proteinExistence type="inferred from homology"/>
<dbReference type="Pfam" id="PF00842">
    <property type="entry name" value="Ala_racemase_C"/>
    <property type="match status" value="1"/>
</dbReference>
<evidence type="ECO:0000259" key="11">
    <source>
        <dbReference type="SMART" id="SM01005"/>
    </source>
</evidence>
<dbReference type="Gene3D" id="3.90.190.20">
    <property type="entry name" value="Mur ligase, C-terminal domain"/>
    <property type="match status" value="1"/>
</dbReference>
<protein>
    <recommendedName>
        <fullName evidence="8">Alanine racemase</fullName>
        <ecNumber evidence="8">5.1.1.1</ecNumber>
    </recommendedName>
</protein>
<evidence type="ECO:0000256" key="2">
    <source>
        <dbReference type="ARBA" id="ARBA00001933"/>
    </source>
</evidence>
<dbReference type="Gene3D" id="3.20.20.10">
    <property type="entry name" value="Alanine racemase"/>
    <property type="match status" value="1"/>
</dbReference>
<dbReference type="SUPFAM" id="SSF51419">
    <property type="entry name" value="PLP-binding barrel"/>
    <property type="match status" value="1"/>
</dbReference>
<dbReference type="EC" id="5.1.1.1" evidence="8"/>
<evidence type="ECO:0000256" key="1">
    <source>
        <dbReference type="ARBA" id="ARBA00000316"/>
    </source>
</evidence>
<dbReference type="GO" id="GO:0016881">
    <property type="term" value="F:acid-amino acid ligase activity"/>
    <property type="evidence" value="ECO:0007669"/>
    <property type="project" value="InterPro"/>
</dbReference>
<dbReference type="InterPro" id="IPR013221">
    <property type="entry name" value="Mur_ligase_cen"/>
</dbReference>
<dbReference type="CDD" id="cd00430">
    <property type="entry name" value="PLPDE_III_AR"/>
    <property type="match status" value="1"/>
</dbReference>
<dbReference type="GO" id="GO:0008784">
    <property type="term" value="F:alanine racemase activity"/>
    <property type="evidence" value="ECO:0007669"/>
    <property type="project" value="UniProtKB-UniRule"/>
</dbReference>
<dbReference type="Gene3D" id="3.40.1190.10">
    <property type="entry name" value="Mur-like, catalytic domain"/>
    <property type="match status" value="1"/>
</dbReference>
<dbReference type="SMART" id="SM01005">
    <property type="entry name" value="Ala_racemase_C"/>
    <property type="match status" value="1"/>
</dbReference>
<dbReference type="Gene3D" id="2.40.37.10">
    <property type="entry name" value="Lyase, Ornithine Decarboxylase, Chain A, domain 1"/>
    <property type="match status" value="1"/>
</dbReference>
<name>A0A413VVI9_9BACE</name>
<dbReference type="Pfam" id="PF01168">
    <property type="entry name" value="Ala_racemase_N"/>
    <property type="match status" value="1"/>
</dbReference>